<evidence type="ECO:0000256" key="1">
    <source>
        <dbReference type="ARBA" id="ARBA00004186"/>
    </source>
</evidence>
<feature type="region of interest" description="Disordered" evidence="5">
    <location>
        <begin position="338"/>
        <end position="387"/>
    </location>
</feature>
<evidence type="ECO:0000313" key="8">
    <source>
        <dbReference type="Proteomes" id="UP001174909"/>
    </source>
</evidence>
<sequence length="387" mass="44601">MYRDEYEGCLCHSLLITCWSFVHLCTYECRNNSLCVLYPLQREIVVEELEHISEQYQQLSSTFAAQSEELSLVERETRETRETLALRETELATLRQKKERRASVSKAQSFDEMKTLLEQSDEEKDRLRSELSKAVAMLGDYEQAREEKDMEIRRLQEELKSRDAQVGELNQLTANLATVQSQLEEQRTLEARLRQEMQDQSEEQVRLQRAYQTAVETRDSVLRERAGLQRALEEATSSVASLSDQLGRYKAIEQRLFDETQSYQSQLEALREEKSKLAKECANLAKENAAISGHQNLRQKIHYHATTKLENSRLKEEVMVLENRLRVKTTELANLQKKVTHLLTEPPTTHTPTKSSPSSSSSSFTTPSIGPHHLNNTSLLKENIVPK</sequence>
<dbReference type="AlphaFoldDB" id="A0AA35TTT7"/>
<dbReference type="Pfam" id="PF15908">
    <property type="entry name" value="HMMR_C"/>
    <property type="match status" value="1"/>
</dbReference>
<evidence type="ECO:0000256" key="5">
    <source>
        <dbReference type="SAM" id="MobiDB-lite"/>
    </source>
</evidence>
<keyword evidence="8" id="KW-1185">Reference proteome</keyword>
<keyword evidence="3" id="KW-0206">Cytoskeleton</keyword>
<evidence type="ECO:0000256" key="4">
    <source>
        <dbReference type="SAM" id="Coils"/>
    </source>
</evidence>
<gene>
    <name evidence="7" type="ORF">GBAR_LOCUS29404</name>
</gene>
<dbReference type="Proteomes" id="UP001174909">
    <property type="component" value="Unassembled WGS sequence"/>
</dbReference>
<reference evidence="7" key="1">
    <citation type="submission" date="2023-03" db="EMBL/GenBank/DDBJ databases">
        <authorList>
            <person name="Steffen K."/>
            <person name="Cardenas P."/>
        </authorList>
    </citation>
    <scope>NUCLEOTIDE SEQUENCE</scope>
</reference>
<keyword evidence="4" id="KW-0175">Coiled coil</keyword>
<accession>A0AA35TTT7</accession>
<evidence type="ECO:0000313" key="7">
    <source>
        <dbReference type="EMBL" id="CAI8053822.1"/>
    </source>
</evidence>
<proteinExistence type="predicted"/>
<evidence type="ECO:0000256" key="2">
    <source>
        <dbReference type="ARBA" id="ARBA00022490"/>
    </source>
</evidence>
<evidence type="ECO:0000256" key="3">
    <source>
        <dbReference type="ARBA" id="ARBA00023212"/>
    </source>
</evidence>
<keyword evidence="2" id="KW-0963">Cytoplasm</keyword>
<dbReference type="GO" id="GO:0005819">
    <property type="term" value="C:spindle"/>
    <property type="evidence" value="ECO:0007669"/>
    <property type="project" value="UniProtKB-SubCell"/>
</dbReference>
<name>A0AA35TTT7_GEOBA</name>
<organism evidence="7 8">
    <name type="scientific">Geodia barretti</name>
    <name type="common">Barrett's horny sponge</name>
    <dbReference type="NCBI Taxonomy" id="519541"/>
    <lineage>
        <taxon>Eukaryota</taxon>
        <taxon>Metazoa</taxon>
        <taxon>Porifera</taxon>
        <taxon>Demospongiae</taxon>
        <taxon>Heteroscleromorpha</taxon>
        <taxon>Tetractinellida</taxon>
        <taxon>Astrophorina</taxon>
        <taxon>Geodiidae</taxon>
        <taxon>Geodia</taxon>
    </lineage>
</organism>
<comment type="caution">
    <text evidence="7">The sequence shown here is derived from an EMBL/GenBank/DDBJ whole genome shotgun (WGS) entry which is preliminary data.</text>
</comment>
<protein>
    <submittedName>
        <fullName evidence="7">Kinesin-like protein KIF15</fullName>
    </submittedName>
</protein>
<feature type="coiled-coil region" evidence="4">
    <location>
        <begin position="110"/>
        <end position="338"/>
    </location>
</feature>
<dbReference type="EMBL" id="CASHTH010004125">
    <property type="protein sequence ID" value="CAI8053822.1"/>
    <property type="molecule type" value="Genomic_DNA"/>
</dbReference>
<feature type="domain" description="Hyaluronan-mediated motility receptor C-terminal" evidence="6">
    <location>
        <begin position="235"/>
        <end position="341"/>
    </location>
</feature>
<feature type="compositionally biased region" description="Low complexity" evidence="5">
    <location>
        <begin position="344"/>
        <end position="368"/>
    </location>
</feature>
<dbReference type="InterPro" id="IPR031794">
    <property type="entry name" value="HMMR_C"/>
</dbReference>
<evidence type="ECO:0000259" key="6">
    <source>
        <dbReference type="Pfam" id="PF15908"/>
    </source>
</evidence>
<comment type="subcellular location">
    <subcellularLocation>
        <location evidence="1">Cytoplasm</location>
        <location evidence="1">Cytoskeleton</location>
        <location evidence="1">Spindle</location>
    </subcellularLocation>
</comment>